<dbReference type="EMBL" id="GBXM01009373">
    <property type="protein sequence ID" value="JAH99204.1"/>
    <property type="molecule type" value="Transcribed_RNA"/>
</dbReference>
<evidence type="ECO:0000313" key="1">
    <source>
        <dbReference type="EMBL" id="JAH99204.1"/>
    </source>
</evidence>
<reference evidence="1" key="1">
    <citation type="submission" date="2014-11" db="EMBL/GenBank/DDBJ databases">
        <authorList>
            <person name="Amaro Gonzalez C."/>
        </authorList>
    </citation>
    <scope>NUCLEOTIDE SEQUENCE</scope>
</reference>
<sequence>MKNETNGYQREMLLLNFPIY</sequence>
<protein>
    <submittedName>
        <fullName evidence="1">Uncharacterized protein</fullName>
    </submittedName>
</protein>
<proteinExistence type="predicted"/>
<accession>A0A0E9X9A4</accession>
<name>A0A0E9X9A4_ANGAN</name>
<organism evidence="1">
    <name type="scientific">Anguilla anguilla</name>
    <name type="common">European freshwater eel</name>
    <name type="synonym">Muraena anguilla</name>
    <dbReference type="NCBI Taxonomy" id="7936"/>
    <lineage>
        <taxon>Eukaryota</taxon>
        <taxon>Metazoa</taxon>
        <taxon>Chordata</taxon>
        <taxon>Craniata</taxon>
        <taxon>Vertebrata</taxon>
        <taxon>Euteleostomi</taxon>
        <taxon>Actinopterygii</taxon>
        <taxon>Neopterygii</taxon>
        <taxon>Teleostei</taxon>
        <taxon>Anguilliformes</taxon>
        <taxon>Anguillidae</taxon>
        <taxon>Anguilla</taxon>
    </lineage>
</organism>
<reference evidence="1" key="2">
    <citation type="journal article" date="2015" name="Fish Shellfish Immunol.">
        <title>Early steps in the European eel (Anguilla anguilla)-Vibrio vulnificus interaction in the gills: Role of the RtxA13 toxin.</title>
        <authorList>
            <person name="Callol A."/>
            <person name="Pajuelo D."/>
            <person name="Ebbesson L."/>
            <person name="Teles M."/>
            <person name="MacKenzie S."/>
            <person name="Amaro C."/>
        </authorList>
    </citation>
    <scope>NUCLEOTIDE SEQUENCE</scope>
</reference>
<dbReference type="AlphaFoldDB" id="A0A0E9X9A4"/>